<evidence type="ECO:0000259" key="10">
    <source>
        <dbReference type="Pfam" id="PF12704"/>
    </source>
</evidence>
<dbReference type="OrthoDB" id="8578584at2"/>
<evidence type="ECO:0000259" key="9">
    <source>
        <dbReference type="Pfam" id="PF02687"/>
    </source>
</evidence>
<keyword evidence="2" id="KW-0813">Transport</keyword>
<keyword evidence="3" id="KW-1003">Cell membrane</keyword>
<feature type="transmembrane region" description="Helical" evidence="8">
    <location>
        <begin position="319"/>
        <end position="346"/>
    </location>
</feature>
<keyword evidence="12" id="KW-1185">Reference proteome</keyword>
<dbReference type="Proteomes" id="UP000076959">
    <property type="component" value="Unassembled WGS sequence"/>
</dbReference>
<evidence type="ECO:0000256" key="3">
    <source>
        <dbReference type="ARBA" id="ARBA00022475"/>
    </source>
</evidence>
<evidence type="ECO:0000256" key="4">
    <source>
        <dbReference type="ARBA" id="ARBA00022692"/>
    </source>
</evidence>
<feature type="transmembrane region" description="Helical" evidence="8">
    <location>
        <begin position="16"/>
        <end position="37"/>
    </location>
</feature>
<gene>
    <name evidence="11" type="ORF">AYJ54_16705</name>
</gene>
<dbReference type="GO" id="GO:0005886">
    <property type="term" value="C:plasma membrane"/>
    <property type="evidence" value="ECO:0007669"/>
    <property type="project" value="UniProtKB-SubCell"/>
</dbReference>
<dbReference type="EMBL" id="LUUB01000065">
    <property type="protein sequence ID" value="OAF07746.1"/>
    <property type="molecule type" value="Genomic_DNA"/>
</dbReference>
<feature type="region of interest" description="Disordered" evidence="7">
    <location>
        <begin position="137"/>
        <end position="165"/>
    </location>
</feature>
<dbReference type="PANTHER" id="PTHR43738">
    <property type="entry name" value="ABC TRANSPORTER, MEMBRANE PROTEIN"/>
    <property type="match status" value="1"/>
</dbReference>
<keyword evidence="4 8" id="KW-0812">Transmembrane</keyword>
<evidence type="ECO:0000256" key="7">
    <source>
        <dbReference type="SAM" id="MobiDB-lite"/>
    </source>
</evidence>
<evidence type="ECO:0000256" key="1">
    <source>
        <dbReference type="ARBA" id="ARBA00004651"/>
    </source>
</evidence>
<dbReference type="RefSeq" id="WP_063701907.1">
    <property type="nucleotide sequence ID" value="NZ_LUUB01000065.1"/>
</dbReference>
<dbReference type="InterPro" id="IPR051125">
    <property type="entry name" value="ABC-4/HrtB_transporter"/>
</dbReference>
<keyword evidence="6 8" id="KW-0472">Membrane</keyword>
<dbReference type="AlphaFoldDB" id="A0A176YL46"/>
<feature type="transmembrane region" description="Helical" evidence="8">
    <location>
        <begin position="358"/>
        <end position="380"/>
    </location>
</feature>
<keyword evidence="5 8" id="KW-1133">Transmembrane helix</keyword>
<dbReference type="PANTHER" id="PTHR43738:SF1">
    <property type="entry name" value="HEMIN TRANSPORT SYSTEM PERMEASE PROTEIN HRTB-RELATED"/>
    <property type="match status" value="1"/>
</dbReference>
<comment type="subcellular location">
    <subcellularLocation>
        <location evidence="1">Cell membrane</location>
        <topology evidence="1">Multi-pass membrane protein</topology>
    </subcellularLocation>
</comment>
<sequence>MLRVAVKMLMGDRAKYAGLVFGIAFTSFLVTFAASYFTGFMTRGFALISENPTVDVWVMDPAVRSVEKTTNMAASALDRVRSIEGVRSAVPMALGTAEVRFANGQFQSFQVIGVDDATLAGVPPPKDGVVPAALRTPDSVIADPGGTSGKLQTPLRPADQWPGGGPRLDVPTRSLTVGDELLVNDHHVTVVGKSEALPRFPPRPLLYTTYSNASRILLPERRRMTFVLVSAAPGVAASDLAALIEARTGLRARTSDDFKADTVSWFLENSEDVGDIAAMLTLAMSVGFGVTGIMLYMFTTENLRQYAVFKAMGASSRMLLAMIFVQVALSALLGTGLGLGLCAIASQFAVEAEYPFRMMWFTPLVSSVMVVIVSVVAAAISARPVLTLDPAIVFTGR</sequence>
<dbReference type="STRING" id="1505087.AYJ54_16705"/>
<proteinExistence type="predicted"/>
<comment type="caution">
    <text evidence="11">The sequence shown here is derived from an EMBL/GenBank/DDBJ whole genome shotgun (WGS) entry which is preliminary data.</text>
</comment>
<protein>
    <submittedName>
        <fullName evidence="11">Uncharacterized protein</fullName>
    </submittedName>
</protein>
<dbReference type="Pfam" id="PF12704">
    <property type="entry name" value="MacB_PCD"/>
    <property type="match status" value="1"/>
</dbReference>
<evidence type="ECO:0000313" key="12">
    <source>
        <dbReference type="Proteomes" id="UP000076959"/>
    </source>
</evidence>
<feature type="domain" description="MacB-like periplasmic core" evidence="10">
    <location>
        <begin position="18"/>
        <end position="246"/>
    </location>
</feature>
<feature type="domain" description="ABC3 transporter permease C-terminal" evidence="9">
    <location>
        <begin position="278"/>
        <end position="390"/>
    </location>
</feature>
<name>A0A176YL46_9BRAD</name>
<evidence type="ECO:0000313" key="11">
    <source>
        <dbReference type="EMBL" id="OAF07746.1"/>
    </source>
</evidence>
<evidence type="ECO:0000256" key="8">
    <source>
        <dbReference type="SAM" id="Phobius"/>
    </source>
</evidence>
<evidence type="ECO:0000256" key="2">
    <source>
        <dbReference type="ARBA" id="ARBA00022448"/>
    </source>
</evidence>
<organism evidence="11 12">
    <name type="scientific">Bradyrhizobium centrolobii</name>
    <dbReference type="NCBI Taxonomy" id="1505087"/>
    <lineage>
        <taxon>Bacteria</taxon>
        <taxon>Pseudomonadati</taxon>
        <taxon>Pseudomonadota</taxon>
        <taxon>Alphaproteobacteria</taxon>
        <taxon>Hyphomicrobiales</taxon>
        <taxon>Nitrobacteraceae</taxon>
        <taxon>Bradyrhizobium</taxon>
    </lineage>
</organism>
<dbReference type="InterPro" id="IPR025857">
    <property type="entry name" value="MacB_PCD"/>
</dbReference>
<feature type="transmembrane region" description="Helical" evidence="8">
    <location>
        <begin position="276"/>
        <end position="298"/>
    </location>
</feature>
<accession>A0A176YL46</accession>
<evidence type="ECO:0000256" key="5">
    <source>
        <dbReference type="ARBA" id="ARBA00022989"/>
    </source>
</evidence>
<dbReference type="InterPro" id="IPR003838">
    <property type="entry name" value="ABC3_permease_C"/>
</dbReference>
<reference evidence="11 12" key="1">
    <citation type="submission" date="2016-03" db="EMBL/GenBank/DDBJ databases">
        <title>Draft Genome Sequence of the Strain BR 10245 (Bradyrhizobium sp.) isolated from nodules of Centrolobium paraense.</title>
        <authorList>
            <person name="Simoes-Araujo J.L.Sr."/>
            <person name="Barauna A.C."/>
            <person name="Silva K."/>
            <person name="Zilli J.E."/>
        </authorList>
    </citation>
    <scope>NUCLEOTIDE SEQUENCE [LARGE SCALE GENOMIC DNA]</scope>
    <source>
        <strain evidence="11 12">BR 10245</strain>
    </source>
</reference>
<dbReference type="Pfam" id="PF02687">
    <property type="entry name" value="FtsX"/>
    <property type="match status" value="1"/>
</dbReference>
<evidence type="ECO:0000256" key="6">
    <source>
        <dbReference type="ARBA" id="ARBA00023136"/>
    </source>
</evidence>